<dbReference type="RefSeq" id="WP_100423224.1">
    <property type="nucleotide sequence ID" value="NZ_BOOX01000001.1"/>
</dbReference>
<feature type="signal peptide" evidence="1">
    <location>
        <begin position="1"/>
        <end position="28"/>
    </location>
</feature>
<name>A0A2M9CEC2_9CELL</name>
<reference evidence="2 3" key="1">
    <citation type="submission" date="2017-11" db="EMBL/GenBank/DDBJ databases">
        <title>Genomic Encyclopedia of Archaeal and Bacterial Type Strains, Phase II (KMG-II): From Individual Species to Whole Genera.</title>
        <authorList>
            <person name="Goeker M."/>
        </authorList>
    </citation>
    <scope>NUCLEOTIDE SEQUENCE [LARGE SCALE GENOMIC DNA]</scope>
    <source>
        <strain evidence="2 3">DSM 25478</strain>
    </source>
</reference>
<protein>
    <recommendedName>
        <fullName evidence="4">Copper(I)-binding protein</fullName>
    </recommendedName>
</protein>
<dbReference type="EMBL" id="PGFE01000003">
    <property type="protein sequence ID" value="PJJ70212.1"/>
    <property type="molecule type" value="Genomic_DNA"/>
</dbReference>
<evidence type="ECO:0000256" key="1">
    <source>
        <dbReference type="SAM" id="SignalP"/>
    </source>
</evidence>
<dbReference type="AlphaFoldDB" id="A0A2M9CEC2"/>
<feature type="chain" id="PRO_5039509006" description="Copper(I)-binding protein" evidence="1">
    <location>
        <begin position="29"/>
        <end position="161"/>
    </location>
</feature>
<comment type="caution">
    <text evidence="2">The sequence shown here is derived from an EMBL/GenBank/DDBJ whole genome shotgun (WGS) entry which is preliminary data.</text>
</comment>
<dbReference type="Proteomes" id="UP000231693">
    <property type="component" value="Unassembled WGS sequence"/>
</dbReference>
<evidence type="ECO:0008006" key="4">
    <source>
        <dbReference type="Google" id="ProtNLM"/>
    </source>
</evidence>
<sequence>MTRTPSRRASRTALLAVAALGTTAVLTACSPTTTNLNYSASDGLATRELGDVRGINLLVVSDGDGAPGELHGAFANHGSEDTTVTISGGAGASTDIDVPAGGTVYFGNEDGETVEIPSVETAPGGLAPITVEANGTSEDLSIPVLDGTLPEYTPPAATPAE</sequence>
<evidence type="ECO:0000313" key="3">
    <source>
        <dbReference type="Proteomes" id="UP000231693"/>
    </source>
</evidence>
<dbReference type="OrthoDB" id="3267550at2"/>
<dbReference type="PROSITE" id="PS51257">
    <property type="entry name" value="PROKAR_LIPOPROTEIN"/>
    <property type="match status" value="1"/>
</dbReference>
<accession>A0A2M9CEC2</accession>
<proteinExistence type="predicted"/>
<evidence type="ECO:0000313" key="2">
    <source>
        <dbReference type="EMBL" id="PJJ70212.1"/>
    </source>
</evidence>
<keyword evidence="1" id="KW-0732">Signal</keyword>
<keyword evidence="3" id="KW-1185">Reference proteome</keyword>
<gene>
    <name evidence="2" type="ORF">CLV28_2043</name>
</gene>
<organism evidence="2 3">
    <name type="scientific">Sediminihabitans luteus</name>
    <dbReference type="NCBI Taxonomy" id="1138585"/>
    <lineage>
        <taxon>Bacteria</taxon>
        <taxon>Bacillati</taxon>
        <taxon>Actinomycetota</taxon>
        <taxon>Actinomycetes</taxon>
        <taxon>Micrococcales</taxon>
        <taxon>Cellulomonadaceae</taxon>
        <taxon>Sediminihabitans</taxon>
    </lineage>
</organism>